<dbReference type="Proteomes" id="UP001291687">
    <property type="component" value="Unassembled WGS sequence"/>
</dbReference>
<feature type="compositionally biased region" description="Basic and acidic residues" evidence="6">
    <location>
        <begin position="579"/>
        <end position="597"/>
    </location>
</feature>
<dbReference type="InterPro" id="IPR027417">
    <property type="entry name" value="P-loop_NTPase"/>
</dbReference>
<keyword evidence="4 7" id="KW-1133">Transmembrane helix</keyword>
<dbReference type="PANTHER" id="PTHR37937:SF1">
    <property type="entry name" value="CONJUGATIVE TRANSFER: DNA TRANSPORT"/>
    <property type="match status" value="1"/>
</dbReference>
<evidence type="ECO:0000256" key="7">
    <source>
        <dbReference type="SAM" id="Phobius"/>
    </source>
</evidence>
<evidence type="ECO:0000256" key="3">
    <source>
        <dbReference type="ARBA" id="ARBA00022692"/>
    </source>
</evidence>
<sequence length="652" mass="72480">MFNNFIGGGQVFLHKVRMFGQVFFRSFHVSLLVGILLALLINWGSLQRLDWSGFFSYRKSVLAISFSEAANVIREAIGKEPNHISYINARTNNSEWNDINPHKIYHTGIFQRADNQAWDLLTKIGLLAASATSASFVIIFLLWSRFGSGLKDERKNEGSGCVLTAGQVRSKLRSLDKCSRFSIGKMLLVKDMETRHFLVTGSTGSGKTNLIHNLLPQVEKLGQPAIVIDQTGEMIAKYYNPERGDIIFNPFDSRGRAWDFWADCGTREDLERFSKILIGFNRKQSSSHSDPFWENAAEAVFNSCIEFLRPTSAPIEKIAQMVCHSDINYLKRTLNNTEAGRYLSADSKQTAASIVSVLAANAKPLTYLRSADGSGSFSMKQHFANIKNGSPSWLFLATKPSSRSLTLPLISCLTELALARLMDSGIHKDRRVWTVIDELPALGLLPALSPLMAEGRKYGACVLAGMQSLNQLYSQYGHYDGSTIFSQFGTSFFFRNTEPAIAKMISSMCGSETITRQQKNTSFGANEFRDGVSYSEQQQRKSLVEPDDLASLAIGECYVLFPEPAVRLAKIQTKEASVKEKHQGFIEKEGSVLKDEESASSEPDNLAIENIENDEDINDSSTSSHSDASADGFSRLEVDDIHTKNEGTEFEK</sequence>
<feature type="compositionally biased region" description="Low complexity" evidence="6">
    <location>
        <begin position="619"/>
        <end position="631"/>
    </location>
</feature>
<keyword evidence="3 7" id="KW-0812">Transmembrane</keyword>
<proteinExistence type="predicted"/>
<keyword evidence="2" id="KW-1003">Cell membrane</keyword>
<feature type="transmembrane region" description="Helical" evidence="7">
    <location>
        <begin position="124"/>
        <end position="144"/>
    </location>
</feature>
<dbReference type="InterPro" id="IPR051539">
    <property type="entry name" value="T4SS-coupling_protein"/>
</dbReference>
<evidence type="ECO:0000256" key="6">
    <source>
        <dbReference type="SAM" id="MobiDB-lite"/>
    </source>
</evidence>
<feature type="transmembrane region" description="Helical" evidence="7">
    <location>
        <begin position="22"/>
        <end position="43"/>
    </location>
</feature>
<evidence type="ECO:0000256" key="2">
    <source>
        <dbReference type="ARBA" id="ARBA00022475"/>
    </source>
</evidence>
<keyword evidence="10" id="KW-1185">Reference proteome</keyword>
<feature type="region of interest" description="Disordered" evidence="6">
    <location>
        <begin position="579"/>
        <end position="652"/>
    </location>
</feature>
<evidence type="ECO:0000256" key="4">
    <source>
        <dbReference type="ARBA" id="ARBA00022989"/>
    </source>
</evidence>
<evidence type="ECO:0000259" key="8">
    <source>
        <dbReference type="Pfam" id="PF10412"/>
    </source>
</evidence>
<reference evidence="9 10" key="1">
    <citation type="submission" date="2023-03" db="EMBL/GenBank/DDBJ databases">
        <title>Host association and intracellularity evolved multiple times independently in the Rickettsiales.</title>
        <authorList>
            <person name="Castelli M."/>
            <person name="Nardi T."/>
            <person name="Gammuto L."/>
            <person name="Bellinzona G."/>
            <person name="Sabaneyeva E."/>
            <person name="Potekhin A."/>
            <person name="Serra V."/>
            <person name="Petroni G."/>
            <person name="Sassera D."/>
        </authorList>
    </citation>
    <scope>NUCLEOTIDE SEQUENCE [LARGE SCALE GENOMIC DNA]</scope>
    <source>
        <strain evidence="9 10">Sr 2-6</strain>
    </source>
</reference>
<dbReference type="CDD" id="cd01127">
    <property type="entry name" value="TrwB_TraG_TraD_VirD4"/>
    <property type="match status" value="1"/>
</dbReference>
<dbReference type="SUPFAM" id="SSF52540">
    <property type="entry name" value="P-loop containing nucleoside triphosphate hydrolases"/>
    <property type="match status" value="1"/>
</dbReference>
<feature type="domain" description="Type IV secretion system coupling protein TraD DNA-binding" evidence="8">
    <location>
        <begin position="181"/>
        <end position="565"/>
    </location>
</feature>
<dbReference type="EMBL" id="JARJFB010000026">
    <property type="protein sequence ID" value="MEA0970546.1"/>
    <property type="molecule type" value="Genomic_DNA"/>
</dbReference>
<evidence type="ECO:0000256" key="1">
    <source>
        <dbReference type="ARBA" id="ARBA00004651"/>
    </source>
</evidence>
<name>A0ABU5NBJ5_9RICK</name>
<dbReference type="InterPro" id="IPR019476">
    <property type="entry name" value="T4SS_TraD_DNA-bd"/>
</dbReference>
<keyword evidence="5 7" id="KW-0472">Membrane</keyword>
<evidence type="ECO:0000313" key="9">
    <source>
        <dbReference type="EMBL" id="MEA0970546.1"/>
    </source>
</evidence>
<accession>A0ABU5NBJ5</accession>
<dbReference type="Gene3D" id="3.40.50.300">
    <property type="entry name" value="P-loop containing nucleotide triphosphate hydrolases"/>
    <property type="match status" value="2"/>
</dbReference>
<comment type="caution">
    <text evidence="9">The sequence shown here is derived from an EMBL/GenBank/DDBJ whole genome shotgun (WGS) entry which is preliminary data.</text>
</comment>
<gene>
    <name evidence="9" type="ORF">Megvenef_00512</name>
</gene>
<evidence type="ECO:0000313" key="10">
    <source>
        <dbReference type="Proteomes" id="UP001291687"/>
    </source>
</evidence>
<protein>
    <submittedName>
        <fullName evidence="9">Conjugal transfer coupling protein TraD</fullName>
    </submittedName>
</protein>
<dbReference type="Pfam" id="PF10412">
    <property type="entry name" value="TrwB_AAD_bind"/>
    <property type="match status" value="1"/>
</dbReference>
<comment type="subcellular location">
    <subcellularLocation>
        <location evidence="1">Cell membrane</location>
        <topology evidence="1">Multi-pass membrane protein</topology>
    </subcellularLocation>
</comment>
<dbReference type="PANTHER" id="PTHR37937">
    <property type="entry name" value="CONJUGATIVE TRANSFER: DNA TRANSPORT"/>
    <property type="match status" value="1"/>
</dbReference>
<organism evidence="9 10">
    <name type="scientific">Candidatus Megaera venefica</name>
    <dbReference type="NCBI Taxonomy" id="2055910"/>
    <lineage>
        <taxon>Bacteria</taxon>
        <taxon>Pseudomonadati</taxon>
        <taxon>Pseudomonadota</taxon>
        <taxon>Alphaproteobacteria</taxon>
        <taxon>Rickettsiales</taxon>
        <taxon>Rickettsiaceae</taxon>
        <taxon>Candidatus Megaera</taxon>
    </lineage>
</organism>
<feature type="compositionally biased region" description="Basic and acidic residues" evidence="6">
    <location>
        <begin position="634"/>
        <end position="652"/>
    </location>
</feature>
<evidence type="ECO:0000256" key="5">
    <source>
        <dbReference type="ARBA" id="ARBA00023136"/>
    </source>
</evidence>